<name>A0AAE7NPD5_9BRAD</name>
<organism evidence="1 2">
    <name type="scientific">Bradyrhizobium arachidis</name>
    <dbReference type="NCBI Taxonomy" id="858423"/>
    <lineage>
        <taxon>Bacteria</taxon>
        <taxon>Pseudomonadati</taxon>
        <taxon>Pseudomonadota</taxon>
        <taxon>Alphaproteobacteria</taxon>
        <taxon>Hyphomicrobiales</taxon>
        <taxon>Nitrobacteraceae</taxon>
        <taxon>Bradyrhizobium</taxon>
    </lineage>
</organism>
<dbReference type="AlphaFoldDB" id="A0AAE7NPD5"/>
<reference evidence="1 2" key="1">
    <citation type="submission" date="2018-06" db="EMBL/GenBank/DDBJ databases">
        <title>Comparative genomics of Bradyrhizobium nodulating Arachidis hypogaea.</title>
        <authorList>
            <person name="Li Y."/>
        </authorList>
    </citation>
    <scope>NUCLEOTIDE SEQUENCE [LARGE SCALE GENOMIC DNA]</scope>
    <source>
        <strain evidence="1 2">CCBAU 051107</strain>
    </source>
</reference>
<accession>A0AAE7NPD5</accession>
<protein>
    <submittedName>
        <fullName evidence="1">Uncharacterized protein</fullName>
    </submittedName>
</protein>
<evidence type="ECO:0000313" key="2">
    <source>
        <dbReference type="Proteomes" id="UP000594015"/>
    </source>
</evidence>
<evidence type="ECO:0000313" key="1">
    <source>
        <dbReference type="EMBL" id="QOZ68627.1"/>
    </source>
</evidence>
<sequence length="65" mass="7250">MRRAMMGVGLALAMLVGLYFYGSPQYRALKKDCIETGMDHSDAPSDDDLHRLWMACRKIGFGAPL</sequence>
<dbReference type="EMBL" id="CP030050">
    <property type="protein sequence ID" value="QOZ68627.1"/>
    <property type="molecule type" value="Genomic_DNA"/>
</dbReference>
<proteinExistence type="predicted"/>
<gene>
    <name evidence="1" type="ORF">WN72_21605</name>
</gene>
<dbReference type="KEGG" id="barh:WN72_21605"/>
<dbReference type="Proteomes" id="UP000594015">
    <property type="component" value="Chromosome"/>
</dbReference>